<sequence length="63" mass="7180">MTGILKNYLRVDVFQHKGFFPTCLLFLFLQFPGLRCFLYGRTYLPNAGGTLFVTAPIFLNICA</sequence>
<keyword evidence="1" id="KW-0472">Membrane</keyword>
<evidence type="ECO:0000256" key="1">
    <source>
        <dbReference type="SAM" id="Phobius"/>
    </source>
</evidence>
<keyword evidence="1" id="KW-1133">Transmembrane helix</keyword>
<protein>
    <submittedName>
        <fullName evidence="2">Uncharacterized protein</fullName>
    </submittedName>
</protein>
<keyword evidence="1" id="KW-0812">Transmembrane</keyword>
<evidence type="ECO:0000313" key="2">
    <source>
        <dbReference type="EMBL" id="JAH91729.1"/>
    </source>
</evidence>
<dbReference type="AlphaFoldDB" id="A0A0E9WMX7"/>
<proteinExistence type="predicted"/>
<accession>A0A0E9WMX7</accession>
<dbReference type="EMBL" id="GBXM01016848">
    <property type="protein sequence ID" value="JAH91729.1"/>
    <property type="molecule type" value="Transcribed_RNA"/>
</dbReference>
<reference evidence="2" key="1">
    <citation type="submission" date="2014-11" db="EMBL/GenBank/DDBJ databases">
        <authorList>
            <person name="Amaro Gonzalez C."/>
        </authorList>
    </citation>
    <scope>NUCLEOTIDE SEQUENCE</scope>
</reference>
<organism evidence="2">
    <name type="scientific">Anguilla anguilla</name>
    <name type="common">European freshwater eel</name>
    <name type="synonym">Muraena anguilla</name>
    <dbReference type="NCBI Taxonomy" id="7936"/>
    <lineage>
        <taxon>Eukaryota</taxon>
        <taxon>Metazoa</taxon>
        <taxon>Chordata</taxon>
        <taxon>Craniata</taxon>
        <taxon>Vertebrata</taxon>
        <taxon>Euteleostomi</taxon>
        <taxon>Actinopterygii</taxon>
        <taxon>Neopterygii</taxon>
        <taxon>Teleostei</taxon>
        <taxon>Anguilliformes</taxon>
        <taxon>Anguillidae</taxon>
        <taxon>Anguilla</taxon>
    </lineage>
</organism>
<feature type="transmembrane region" description="Helical" evidence="1">
    <location>
        <begin position="18"/>
        <end position="38"/>
    </location>
</feature>
<reference evidence="2" key="2">
    <citation type="journal article" date="2015" name="Fish Shellfish Immunol.">
        <title>Early steps in the European eel (Anguilla anguilla)-Vibrio vulnificus interaction in the gills: Role of the RtxA13 toxin.</title>
        <authorList>
            <person name="Callol A."/>
            <person name="Pajuelo D."/>
            <person name="Ebbesson L."/>
            <person name="Teles M."/>
            <person name="MacKenzie S."/>
            <person name="Amaro C."/>
        </authorList>
    </citation>
    <scope>NUCLEOTIDE SEQUENCE</scope>
</reference>
<name>A0A0E9WMX7_ANGAN</name>